<dbReference type="GeneID" id="56080434"/>
<protein>
    <submittedName>
        <fullName evidence="2">Uncharacterized protein</fullName>
    </submittedName>
</protein>
<evidence type="ECO:0000313" key="2">
    <source>
        <dbReference type="EMBL" id="QLH79653.1"/>
    </source>
</evidence>
<keyword evidence="3" id="KW-1185">Reference proteome</keyword>
<name>A0A7D5T882_9EURY</name>
<evidence type="ECO:0000256" key="1">
    <source>
        <dbReference type="SAM" id="MobiDB-lite"/>
    </source>
</evidence>
<accession>A0A7D5T882</accession>
<dbReference type="RefSeq" id="WP_179909518.1">
    <property type="nucleotide sequence ID" value="NZ_CP058910.1"/>
</dbReference>
<proteinExistence type="predicted"/>
<dbReference type="EMBL" id="CP058910">
    <property type="protein sequence ID" value="QLH79653.1"/>
    <property type="molecule type" value="Genomic_DNA"/>
</dbReference>
<dbReference type="AlphaFoldDB" id="A0A7D5T882"/>
<organism evidence="2 3">
    <name type="scientific">Halosimplex rubrum</name>
    <dbReference type="NCBI Taxonomy" id="869889"/>
    <lineage>
        <taxon>Archaea</taxon>
        <taxon>Methanobacteriati</taxon>
        <taxon>Methanobacteriota</taxon>
        <taxon>Stenosarchaea group</taxon>
        <taxon>Halobacteria</taxon>
        <taxon>Halobacteriales</taxon>
        <taxon>Haloarculaceae</taxon>
        <taxon>Halosimplex</taxon>
    </lineage>
</organism>
<feature type="region of interest" description="Disordered" evidence="1">
    <location>
        <begin position="116"/>
        <end position="143"/>
    </location>
</feature>
<reference evidence="2 3" key="1">
    <citation type="submission" date="2020-07" db="EMBL/GenBank/DDBJ databases">
        <title>Halosimplex pelagicum sp. nov. and Halosimplex rubrum sp. nov., isolated from salted brown alga Laminaria, and emended description of the genus Halosimplex.</title>
        <authorList>
            <person name="Cui H."/>
        </authorList>
    </citation>
    <scope>NUCLEOTIDE SEQUENCE [LARGE SCALE GENOMIC DNA]</scope>
    <source>
        <strain evidence="2 3">R27</strain>
    </source>
</reference>
<gene>
    <name evidence="2" type="ORF">HZS55_21185</name>
</gene>
<dbReference type="KEGG" id="hrr:HZS55_21185"/>
<evidence type="ECO:0000313" key="3">
    <source>
        <dbReference type="Proteomes" id="UP000509667"/>
    </source>
</evidence>
<sequence>MSSGSGSSPSLGSTPLGSAARWASERDRLPLSFRAVARFYARTGELDLTALRIKSWVDDTLEGFLDDAYGAIEAELEAELGYEDVEFRYETKLTLPVELTLGYLYRRALDDCDGYNPVTDEPTRSAGGPVPSLGGGTDPTRRERLRREASEQVEFVGRVERVARLCTEALLDGDMRDAINDAEYEDFETDPALDDAERERAARIAQSRLRERVDAQMEGVPDAVREAYESAVAESNTHQADDEHFRELMARALGEGDADGNDGDPEAAVERIEAEYKFADFEGEAGSLTAEEQGWPYCKTQYERVGVIYEGMIEMFRAADIAVEPAFEHAVVLAIIGAQVWLDDVDDFAADRAETQLTPVTAEYIVADDDAEAYDRVVDISATYLDRAIEYAVDSDSILTGIAAEYIYLSGDPGVLPGSPGRRDR</sequence>
<dbReference type="Proteomes" id="UP000509667">
    <property type="component" value="Chromosome"/>
</dbReference>